<proteinExistence type="predicted"/>
<dbReference type="Proteomes" id="UP000296049">
    <property type="component" value="Unassembled WGS sequence"/>
</dbReference>
<dbReference type="EMBL" id="KB742773">
    <property type="protein sequence ID" value="EOB04621.1"/>
    <property type="molecule type" value="Genomic_DNA"/>
</dbReference>
<organism evidence="1 2">
    <name type="scientific">Anas platyrhynchos</name>
    <name type="common">Mallard</name>
    <name type="synonym">Anas boschas</name>
    <dbReference type="NCBI Taxonomy" id="8839"/>
    <lineage>
        <taxon>Eukaryota</taxon>
        <taxon>Metazoa</taxon>
        <taxon>Chordata</taxon>
        <taxon>Craniata</taxon>
        <taxon>Vertebrata</taxon>
        <taxon>Euteleostomi</taxon>
        <taxon>Archelosauria</taxon>
        <taxon>Archosauria</taxon>
        <taxon>Dinosauria</taxon>
        <taxon>Saurischia</taxon>
        <taxon>Theropoda</taxon>
        <taxon>Coelurosauria</taxon>
        <taxon>Aves</taxon>
        <taxon>Neognathae</taxon>
        <taxon>Galloanserae</taxon>
        <taxon>Anseriformes</taxon>
        <taxon>Anatidae</taxon>
        <taxon>Anatinae</taxon>
        <taxon>Anas</taxon>
    </lineage>
</organism>
<gene>
    <name evidence="1" type="ORF">Anapl_02778</name>
</gene>
<evidence type="ECO:0000313" key="2">
    <source>
        <dbReference type="Proteomes" id="UP000296049"/>
    </source>
</evidence>
<evidence type="ECO:0000313" key="1">
    <source>
        <dbReference type="EMBL" id="EOB04621.1"/>
    </source>
</evidence>
<reference evidence="2" key="1">
    <citation type="journal article" date="2013" name="Nat. Genet.">
        <title>The duck genome and transcriptome provide insight into an avian influenza virus reservoir species.</title>
        <authorList>
            <person name="Huang Y."/>
            <person name="Li Y."/>
            <person name="Burt D.W."/>
            <person name="Chen H."/>
            <person name="Zhang Y."/>
            <person name="Qian W."/>
            <person name="Kim H."/>
            <person name="Gan S."/>
            <person name="Zhao Y."/>
            <person name="Li J."/>
            <person name="Yi K."/>
            <person name="Feng H."/>
            <person name="Zhu P."/>
            <person name="Li B."/>
            <person name="Liu Q."/>
            <person name="Fairley S."/>
            <person name="Magor K.E."/>
            <person name="Du Z."/>
            <person name="Hu X."/>
            <person name="Goodman L."/>
            <person name="Tafer H."/>
            <person name="Vignal A."/>
            <person name="Lee T."/>
            <person name="Kim K.W."/>
            <person name="Sheng Z."/>
            <person name="An Y."/>
            <person name="Searle S."/>
            <person name="Herrero J."/>
            <person name="Groenen M.A."/>
            <person name="Crooijmans R.P."/>
            <person name="Faraut T."/>
            <person name="Cai Q."/>
            <person name="Webster R.G."/>
            <person name="Aldridge J.R."/>
            <person name="Warren W.C."/>
            <person name="Bartschat S."/>
            <person name="Kehr S."/>
            <person name="Marz M."/>
            <person name="Stadler P.F."/>
            <person name="Smith J."/>
            <person name="Kraus R.H."/>
            <person name="Zhao Y."/>
            <person name="Ren L."/>
            <person name="Fei J."/>
            <person name="Morisson M."/>
            <person name="Kaiser P."/>
            <person name="Griffin D.K."/>
            <person name="Rao M."/>
            <person name="Pitel F."/>
            <person name="Wang J."/>
            <person name="Li N."/>
        </authorList>
    </citation>
    <scope>NUCLEOTIDE SEQUENCE [LARGE SCALE GENOMIC DNA]</scope>
</reference>
<name>R0K3H7_ANAPL</name>
<keyword evidence="2" id="KW-1185">Reference proteome</keyword>
<sequence length="433" mass="47664">MSEDQLKLEMKNTGIAETTLGALGLRDSTESTLLVSLMIQLTDPTGRGTTAKQGVPFQKVTILELARSPFYSTPKSLTAFCCPKLNHVSSAVCSYSMLSSALIMHRKSTPKTVHFLIGVMPLLSEMPEQLHDPVASLGSLAAVLEQIHLTNKEFQLINLENGLPSVLAKHEITPTSTSNASTTAELMWKSGDDRKVLTVNYANTSGDASLRIAWEIRHLATGKQGFSCESKGDVQSRETKRGLGVVRSRSLLPLVFMSFFIDLPSIQMQAEAQGDSRKMFYCENKEAEGVSQELLGMQVGLQGACFNSIANVLVKTESVRNIAIPRRQPADQTKTHPLTLNPFILTLKNVLCKQSCWQILDNDSSDQALLGPAKRGLLLCNPNRPVTTTQCSHRAREKGKEKDWKGLFMKTHILTSPKTSDVTIKAFMRKECI</sequence>
<accession>R0K3H7</accession>
<dbReference type="AlphaFoldDB" id="R0K3H7"/>
<protein>
    <submittedName>
        <fullName evidence="1">Uncharacterized protein</fullName>
    </submittedName>
</protein>